<keyword evidence="2" id="KW-1185">Reference proteome</keyword>
<evidence type="ECO:0000313" key="2">
    <source>
        <dbReference type="Proteomes" id="UP001500752"/>
    </source>
</evidence>
<gene>
    <name evidence="1" type="ORF">GCM10023081_39420</name>
</gene>
<proteinExistence type="predicted"/>
<comment type="caution">
    <text evidence="1">The sequence shown here is derived from an EMBL/GenBank/DDBJ whole genome shotgun (WGS) entry which is preliminary data.</text>
</comment>
<dbReference type="RefSeq" id="WP_345153564.1">
    <property type="nucleotide sequence ID" value="NZ_BAABEO010000026.1"/>
</dbReference>
<name>A0ABP7D2I1_9MICC</name>
<dbReference type="PANTHER" id="PTHR30569">
    <property type="entry name" value="CYTOSINE TRANSPORTER CODB"/>
    <property type="match status" value="1"/>
</dbReference>
<reference evidence="2" key="1">
    <citation type="journal article" date="2019" name="Int. J. Syst. Evol. Microbiol.">
        <title>The Global Catalogue of Microorganisms (GCM) 10K type strain sequencing project: providing services to taxonomists for standard genome sequencing and annotation.</title>
        <authorList>
            <consortium name="The Broad Institute Genomics Platform"/>
            <consortium name="The Broad Institute Genome Sequencing Center for Infectious Disease"/>
            <person name="Wu L."/>
            <person name="Ma J."/>
        </authorList>
    </citation>
    <scope>NUCLEOTIDE SEQUENCE [LARGE SCALE GENOMIC DNA]</scope>
    <source>
        <strain evidence="2">JCM 30742</strain>
    </source>
</reference>
<dbReference type="PANTHER" id="PTHR30569:SF0">
    <property type="entry name" value="CYTOSINE PERMEASE"/>
    <property type="match status" value="1"/>
</dbReference>
<sequence length="458" mass="49674">MDLKGTNNTVEVTDALHRAGSDEDQMGKWSLLMAFYGIASAMFMLYIGAAMAVAYGTANAIIGLVLTIIAYSLINHVLTKHSINNRATVARFSRTILGNAGTVIASIVLSLTAIYYAVFEGAIVVYAFQAAFGGEHWVWSLIVVAYSTPLVLGGVRRFLDKLNGWLLPLYLLGLVVMVVWAGVKYGFSDAWLTQAPELALPLASGGPGWLATFAGYMGVWVLMMYAMDYAALGKRKDIGFHTKHTFTWSFWTLTYGVNALVGIFLTFTIPGLEVSESGLSGGLVGMMGLIGLLLVLVFQTRINTANYFIAAANLQEFGERLFRVKLPAFFWVILSSVIIFLLMLLPVIQYLLLALAWQGVLVSGWVAIALTHILLNRSRNEEHGLLGDEHYRRFNVPGLIAWVVATAVGLVLTSAFAWGATWGPIATVVVASGLYAGLRGALRQHTALHSASESTPVP</sequence>
<dbReference type="InterPro" id="IPR030191">
    <property type="entry name" value="CodB"/>
</dbReference>
<accession>A0ABP7D2I1</accession>
<evidence type="ECO:0000313" key="1">
    <source>
        <dbReference type="EMBL" id="GAA3698638.1"/>
    </source>
</evidence>
<dbReference type="EMBL" id="BAABEO010000026">
    <property type="protein sequence ID" value="GAA3698638.1"/>
    <property type="molecule type" value="Genomic_DNA"/>
</dbReference>
<protein>
    <submittedName>
        <fullName evidence="1">Allantoin permease</fullName>
    </submittedName>
</protein>
<dbReference type="Proteomes" id="UP001500752">
    <property type="component" value="Unassembled WGS sequence"/>
</dbReference>
<dbReference type="Gene3D" id="1.10.4160.10">
    <property type="entry name" value="Hydantoin permease"/>
    <property type="match status" value="1"/>
</dbReference>
<organism evidence="1 2">
    <name type="scientific">Arthrobacter ginkgonis</name>
    <dbReference type="NCBI Taxonomy" id="1630594"/>
    <lineage>
        <taxon>Bacteria</taxon>
        <taxon>Bacillati</taxon>
        <taxon>Actinomycetota</taxon>
        <taxon>Actinomycetes</taxon>
        <taxon>Micrococcales</taxon>
        <taxon>Micrococcaceae</taxon>
        <taxon>Arthrobacter</taxon>
    </lineage>
</organism>